<dbReference type="eggNOG" id="ENOG5032Z0U">
    <property type="taxonomic scope" value="Bacteria"/>
</dbReference>
<protein>
    <submittedName>
        <fullName evidence="3">Uncharacterized protein</fullName>
    </submittedName>
</protein>
<dbReference type="EMBL" id="CP001964">
    <property type="protein sequence ID" value="ADG73986.1"/>
    <property type="molecule type" value="Genomic_DNA"/>
</dbReference>
<evidence type="ECO:0000256" key="1">
    <source>
        <dbReference type="SAM" id="MobiDB-lite"/>
    </source>
</evidence>
<evidence type="ECO:0000256" key="2">
    <source>
        <dbReference type="SAM" id="Phobius"/>
    </source>
</evidence>
<sequence>MPRCRPARRPAAFGHPGEPTRTTKKKTNRVVLATGALTLLAGGIAFAYWTAGGSGTGEAGTGTTAPLTANQTSTVSDMGPGIGPQPLSGTFTNPNEGPVYVATVTASIAAVVDVNGDPVAGCSTEDYTLTGEVMTVNAEVDTGDTWGGATIAFANDAARNQDACKGATVELAYAVS</sequence>
<gene>
    <name evidence="3" type="ordered locus">Cfla_1081</name>
</gene>
<dbReference type="OrthoDB" id="3790885at2"/>
<dbReference type="AlphaFoldDB" id="D5ULE4"/>
<feature type="region of interest" description="Disordered" evidence="1">
    <location>
        <begin position="1"/>
        <end position="27"/>
    </location>
</feature>
<dbReference type="STRING" id="446466.Cfla_1081"/>
<dbReference type="RefSeq" id="WP_013116320.1">
    <property type="nucleotide sequence ID" value="NC_014151.1"/>
</dbReference>
<keyword evidence="2" id="KW-0812">Transmembrane</keyword>
<keyword evidence="2" id="KW-0472">Membrane</keyword>
<name>D5ULE4_CELFN</name>
<feature type="transmembrane region" description="Helical" evidence="2">
    <location>
        <begin position="30"/>
        <end position="49"/>
    </location>
</feature>
<proteinExistence type="predicted"/>
<organism evidence="3 4">
    <name type="scientific">Cellulomonas flavigena (strain ATCC 482 / DSM 20109 / BCRC 11376 / JCM 18109 / NBRC 3775 / NCIMB 8073 / NRS 134)</name>
    <dbReference type="NCBI Taxonomy" id="446466"/>
    <lineage>
        <taxon>Bacteria</taxon>
        <taxon>Bacillati</taxon>
        <taxon>Actinomycetota</taxon>
        <taxon>Actinomycetes</taxon>
        <taxon>Micrococcales</taxon>
        <taxon>Cellulomonadaceae</taxon>
        <taxon>Cellulomonas</taxon>
    </lineage>
</organism>
<evidence type="ECO:0000313" key="3">
    <source>
        <dbReference type="EMBL" id="ADG73986.1"/>
    </source>
</evidence>
<dbReference type="HOGENOM" id="CLU_137391_0_0_11"/>
<accession>D5ULE4</accession>
<reference evidence="3 4" key="1">
    <citation type="journal article" date="2010" name="Stand. Genomic Sci.">
        <title>Complete genome sequence of Cellulomonas flavigena type strain (134).</title>
        <authorList>
            <person name="Abt B."/>
            <person name="Foster B."/>
            <person name="Lapidus A."/>
            <person name="Clum A."/>
            <person name="Sun H."/>
            <person name="Pukall R."/>
            <person name="Lucas S."/>
            <person name="Glavina Del Rio T."/>
            <person name="Nolan M."/>
            <person name="Tice H."/>
            <person name="Cheng J.F."/>
            <person name="Pitluck S."/>
            <person name="Liolios K."/>
            <person name="Ivanova N."/>
            <person name="Mavromatis K."/>
            <person name="Ovchinnikova G."/>
            <person name="Pati A."/>
            <person name="Goodwin L."/>
            <person name="Chen A."/>
            <person name="Palaniappan K."/>
            <person name="Land M."/>
            <person name="Hauser L."/>
            <person name="Chang Y.J."/>
            <person name="Jeffries C.D."/>
            <person name="Rohde M."/>
            <person name="Goker M."/>
            <person name="Woyke T."/>
            <person name="Bristow J."/>
            <person name="Eisen J.A."/>
            <person name="Markowitz V."/>
            <person name="Hugenholtz P."/>
            <person name="Kyrpides N.C."/>
            <person name="Klenk H.P."/>
        </authorList>
    </citation>
    <scope>NUCLEOTIDE SEQUENCE [LARGE SCALE GENOMIC DNA]</scope>
    <source>
        <strain evidence="4">ATCC 482 / DSM 20109 / BCRC 11376 / JCM 18109 / NBRC 3775 / NCIMB 8073 / NRS 134</strain>
    </source>
</reference>
<evidence type="ECO:0000313" key="4">
    <source>
        <dbReference type="Proteomes" id="UP000000849"/>
    </source>
</evidence>
<keyword evidence="4" id="KW-1185">Reference proteome</keyword>
<keyword evidence="2" id="KW-1133">Transmembrane helix</keyword>
<dbReference type="Proteomes" id="UP000000849">
    <property type="component" value="Chromosome"/>
</dbReference>
<dbReference type="KEGG" id="cfl:Cfla_1081"/>